<evidence type="ECO:0000259" key="3">
    <source>
        <dbReference type="PROSITE" id="PS51670"/>
    </source>
</evidence>
<name>A0A1W0X4N9_HYPEX</name>
<dbReference type="SMART" id="SM00198">
    <property type="entry name" value="SCP"/>
    <property type="match status" value="1"/>
</dbReference>
<dbReference type="Pfam" id="PF00188">
    <property type="entry name" value="CAP"/>
    <property type="match status" value="1"/>
</dbReference>
<accession>A0A1W0X4N9</accession>
<dbReference type="InterPro" id="IPR013871">
    <property type="entry name" value="Cysteine_rich_secretory"/>
</dbReference>
<dbReference type="PRINTS" id="PR00837">
    <property type="entry name" value="V5TPXLIKE"/>
</dbReference>
<keyword evidence="5" id="KW-1185">Reference proteome</keyword>
<sequence>MSRRAVPPRNAYVNCLSVLLLNFCWKLTSALDCTPTTTISSVQTTTLGPGVLVPNAPTSHWCTPLQSPFNFNNPATWPLTGDDPAGLDNKKLTALHLDPSANPAVADYIVRKYNCRRSQANPRASNMLQMVWSSSAANLAAKWGAKCLVNEHDPGNPTTPDGVPCNQNLISSWPNPLTWNVAIDGWFEEWRMFVYGDPGMLAIYHEIGHYTLMMWAKSFYLGCAWANCSNTHNFICNQCPDGNAGDLSVPYATGSPCAQCPNNCDGGLCTKHCVAQNLYSNCDALDSTYKICSNIAYSGYAVSCPATCTCAGAVY</sequence>
<reference evidence="5" key="1">
    <citation type="submission" date="2017-01" db="EMBL/GenBank/DDBJ databases">
        <title>Comparative genomics of anhydrobiosis in the tardigrade Hypsibius dujardini.</title>
        <authorList>
            <person name="Yoshida Y."/>
            <person name="Koutsovoulos G."/>
            <person name="Laetsch D."/>
            <person name="Stevens L."/>
            <person name="Kumar S."/>
            <person name="Horikawa D."/>
            <person name="Ishino K."/>
            <person name="Komine S."/>
            <person name="Tomita M."/>
            <person name="Blaxter M."/>
            <person name="Arakawa K."/>
        </authorList>
    </citation>
    <scope>NUCLEOTIDE SEQUENCE [LARGE SCALE GENOMIC DNA]</scope>
    <source>
        <strain evidence="5">Z151</strain>
    </source>
</reference>
<gene>
    <name evidence="4" type="ORF">BV898_03822</name>
</gene>
<evidence type="ECO:0000313" key="5">
    <source>
        <dbReference type="Proteomes" id="UP000192578"/>
    </source>
</evidence>
<feature type="signal peptide" evidence="2">
    <location>
        <begin position="1"/>
        <end position="30"/>
    </location>
</feature>
<dbReference type="OrthoDB" id="737510at2759"/>
<dbReference type="PANTHER" id="PTHR10334">
    <property type="entry name" value="CYSTEINE-RICH SECRETORY PROTEIN-RELATED"/>
    <property type="match status" value="1"/>
</dbReference>
<dbReference type="PRINTS" id="PR00838">
    <property type="entry name" value="V5ALLERGEN"/>
</dbReference>
<feature type="domain" description="ShKT" evidence="3">
    <location>
        <begin position="273"/>
        <end position="310"/>
    </location>
</feature>
<evidence type="ECO:0000256" key="2">
    <source>
        <dbReference type="SAM" id="SignalP"/>
    </source>
</evidence>
<dbReference type="SUPFAM" id="SSF57546">
    <property type="entry name" value="Crisp domain-like"/>
    <property type="match status" value="1"/>
</dbReference>
<dbReference type="InterPro" id="IPR035940">
    <property type="entry name" value="CAP_sf"/>
</dbReference>
<dbReference type="InterPro" id="IPR042076">
    <property type="entry name" value="Crisp-like_dom"/>
</dbReference>
<dbReference type="InterPro" id="IPR001283">
    <property type="entry name" value="CRISP-related"/>
</dbReference>
<dbReference type="Gene3D" id="1.10.10.740">
    <property type="entry name" value="Crisp domain"/>
    <property type="match status" value="1"/>
</dbReference>
<dbReference type="InterPro" id="IPR002413">
    <property type="entry name" value="V5_allergen-like"/>
</dbReference>
<dbReference type="InterPro" id="IPR003582">
    <property type="entry name" value="ShKT_dom"/>
</dbReference>
<dbReference type="EMBL" id="MTYJ01000018">
    <property type="protein sequence ID" value="OQV22324.1"/>
    <property type="molecule type" value="Genomic_DNA"/>
</dbReference>
<evidence type="ECO:0000256" key="1">
    <source>
        <dbReference type="PROSITE-ProRule" id="PRU01005"/>
    </source>
</evidence>
<evidence type="ECO:0000313" key="4">
    <source>
        <dbReference type="EMBL" id="OQV22324.1"/>
    </source>
</evidence>
<comment type="caution">
    <text evidence="4">The sequence shown here is derived from an EMBL/GenBank/DDBJ whole genome shotgun (WGS) entry which is preliminary data.</text>
</comment>
<dbReference type="SUPFAM" id="SSF55797">
    <property type="entry name" value="PR-1-like"/>
    <property type="match status" value="1"/>
</dbReference>
<comment type="caution">
    <text evidence="1">Lacks conserved residue(s) required for the propagation of feature annotation.</text>
</comment>
<protein>
    <submittedName>
        <fullName evidence="4">Cysteine-rich secretory protein 2</fullName>
    </submittedName>
</protein>
<dbReference type="PROSITE" id="PS51670">
    <property type="entry name" value="SHKT"/>
    <property type="match status" value="1"/>
</dbReference>
<dbReference type="Pfam" id="PF08562">
    <property type="entry name" value="Crisp"/>
    <property type="match status" value="1"/>
</dbReference>
<dbReference type="AlphaFoldDB" id="A0A1W0X4N9"/>
<dbReference type="Gene3D" id="3.40.33.10">
    <property type="entry name" value="CAP"/>
    <property type="match status" value="1"/>
</dbReference>
<dbReference type="Proteomes" id="UP000192578">
    <property type="component" value="Unassembled WGS sequence"/>
</dbReference>
<organism evidence="4 5">
    <name type="scientific">Hypsibius exemplaris</name>
    <name type="common">Freshwater tardigrade</name>
    <dbReference type="NCBI Taxonomy" id="2072580"/>
    <lineage>
        <taxon>Eukaryota</taxon>
        <taxon>Metazoa</taxon>
        <taxon>Ecdysozoa</taxon>
        <taxon>Tardigrada</taxon>
        <taxon>Eutardigrada</taxon>
        <taxon>Parachela</taxon>
        <taxon>Hypsibioidea</taxon>
        <taxon>Hypsibiidae</taxon>
        <taxon>Hypsibius</taxon>
    </lineage>
</organism>
<feature type="chain" id="PRO_5011963794" evidence="2">
    <location>
        <begin position="31"/>
        <end position="315"/>
    </location>
</feature>
<keyword evidence="2" id="KW-0732">Signal</keyword>
<proteinExistence type="predicted"/>
<dbReference type="InterPro" id="IPR014044">
    <property type="entry name" value="CAP_dom"/>
</dbReference>